<protein>
    <submittedName>
        <fullName evidence="4">DUF4189 domain-containing protein</fullName>
    </submittedName>
</protein>
<dbReference type="Proteomes" id="UP000267418">
    <property type="component" value="Unassembled WGS sequence"/>
</dbReference>
<dbReference type="Pfam" id="PF13827">
    <property type="entry name" value="DUF4189"/>
    <property type="match status" value="1"/>
</dbReference>
<feature type="domain" description="DUF4189" evidence="3">
    <location>
        <begin position="67"/>
        <end position="159"/>
    </location>
</feature>
<keyword evidence="5" id="KW-1185">Reference proteome</keyword>
<evidence type="ECO:0000256" key="2">
    <source>
        <dbReference type="SAM" id="SignalP"/>
    </source>
</evidence>
<sequence length="166" mass="17201">MSMRAQVLLLCCVLVMSTQSHAEGGCPTGMVPEGGPGTSSCRPLPGSGQAGAQASSGPRSVTYIERWGAVALDAQYTGNIGASRDKSSRPEAERIAMANCLSLGSKKCELVSAYSNGCVALAKSDTHYSVASARKLSEAESTVLELCADTSCKVVYSRCSMAVPVR</sequence>
<evidence type="ECO:0000313" key="4">
    <source>
        <dbReference type="EMBL" id="RTQ33045.1"/>
    </source>
</evidence>
<organism evidence="4 5">
    <name type="scientific">Variovorax gossypii</name>
    <dbReference type="NCBI Taxonomy" id="1679495"/>
    <lineage>
        <taxon>Bacteria</taxon>
        <taxon>Pseudomonadati</taxon>
        <taxon>Pseudomonadota</taxon>
        <taxon>Betaproteobacteria</taxon>
        <taxon>Burkholderiales</taxon>
        <taxon>Comamonadaceae</taxon>
        <taxon>Variovorax</taxon>
    </lineage>
</organism>
<feature type="compositionally biased region" description="Low complexity" evidence="1">
    <location>
        <begin position="46"/>
        <end position="57"/>
    </location>
</feature>
<name>A0A3S0J4H1_9BURK</name>
<dbReference type="EMBL" id="RXOE01000005">
    <property type="protein sequence ID" value="RTQ33045.1"/>
    <property type="molecule type" value="Genomic_DNA"/>
</dbReference>
<accession>A0A3S0J4H1</accession>
<feature type="signal peptide" evidence="2">
    <location>
        <begin position="1"/>
        <end position="22"/>
    </location>
</feature>
<evidence type="ECO:0000313" key="5">
    <source>
        <dbReference type="Proteomes" id="UP000267418"/>
    </source>
</evidence>
<evidence type="ECO:0000256" key="1">
    <source>
        <dbReference type="SAM" id="MobiDB-lite"/>
    </source>
</evidence>
<evidence type="ECO:0000259" key="3">
    <source>
        <dbReference type="Pfam" id="PF13827"/>
    </source>
</evidence>
<keyword evidence="2" id="KW-0732">Signal</keyword>
<dbReference type="RefSeq" id="WP_093307969.1">
    <property type="nucleotide sequence ID" value="NZ_RXOE01000005.1"/>
</dbReference>
<dbReference type="InterPro" id="IPR025240">
    <property type="entry name" value="DUF4189"/>
</dbReference>
<dbReference type="AlphaFoldDB" id="A0A3S0J4H1"/>
<comment type="caution">
    <text evidence="4">The sequence shown here is derived from an EMBL/GenBank/DDBJ whole genome shotgun (WGS) entry which is preliminary data.</text>
</comment>
<dbReference type="OrthoDB" id="8664755at2"/>
<feature type="chain" id="PRO_5018634193" evidence="2">
    <location>
        <begin position="23"/>
        <end position="166"/>
    </location>
</feature>
<reference evidence="4 5" key="1">
    <citation type="submission" date="2018-12" db="EMBL/GenBank/DDBJ databases">
        <title>The genome of Variovorax gossypii DSM 100435.</title>
        <authorList>
            <person name="Gao J."/>
            <person name="Sun J."/>
        </authorList>
    </citation>
    <scope>NUCLEOTIDE SEQUENCE [LARGE SCALE GENOMIC DNA]</scope>
    <source>
        <strain evidence="4 5">DSM 100435</strain>
    </source>
</reference>
<feature type="region of interest" description="Disordered" evidence="1">
    <location>
        <begin position="27"/>
        <end position="57"/>
    </location>
</feature>
<gene>
    <name evidence="4" type="ORF">EJP69_20385</name>
</gene>
<proteinExistence type="predicted"/>